<keyword evidence="2" id="KW-1185">Reference proteome</keyword>
<comment type="caution">
    <text evidence="1">The sequence shown here is derived from an EMBL/GenBank/DDBJ whole genome shotgun (WGS) entry which is preliminary data.</text>
</comment>
<evidence type="ECO:0000313" key="1">
    <source>
        <dbReference type="EMBL" id="KAH9677168.1"/>
    </source>
</evidence>
<dbReference type="EMBL" id="CM039178">
    <property type="protein sequence ID" value="KAH9677168.1"/>
    <property type="molecule type" value="Genomic_DNA"/>
</dbReference>
<accession>A0ACB8HQX2</accession>
<evidence type="ECO:0000313" key="2">
    <source>
        <dbReference type="Proteomes" id="UP000829398"/>
    </source>
</evidence>
<protein>
    <submittedName>
        <fullName evidence="1">SWIM-type domain-containing protein</fullName>
    </submittedName>
</protein>
<reference evidence="2" key="1">
    <citation type="journal article" date="2023" name="Hortic. Res.">
        <title>A chromosome-level phased genome enabling allele-level studies in sweet orange: a case study on citrus Huanglongbing tolerance.</title>
        <authorList>
            <person name="Wu B."/>
            <person name="Yu Q."/>
            <person name="Deng Z."/>
            <person name="Duan Y."/>
            <person name="Luo F."/>
            <person name="Gmitter F. Jr."/>
        </authorList>
    </citation>
    <scope>NUCLEOTIDE SEQUENCE [LARGE SCALE GENOMIC DNA]</scope>
    <source>
        <strain evidence="2">cv. Valencia</strain>
    </source>
</reference>
<proteinExistence type="predicted"/>
<organism evidence="1 2">
    <name type="scientific">Citrus sinensis</name>
    <name type="common">Sweet orange</name>
    <name type="synonym">Citrus aurantium var. sinensis</name>
    <dbReference type="NCBI Taxonomy" id="2711"/>
    <lineage>
        <taxon>Eukaryota</taxon>
        <taxon>Viridiplantae</taxon>
        <taxon>Streptophyta</taxon>
        <taxon>Embryophyta</taxon>
        <taxon>Tracheophyta</taxon>
        <taxon>Spermatophyta</taxon>
        <taxon>Magnoliopsida</taxon>
        <taxon>eudicotyledons</taxon>
        <taxon>Gunneridae</taxon>
        <taxon>Pentapetalae</taxon>
        <taxon>rosids</taxon>
        <taxon>malvids</taxon>
        <taxon>Sapindales</taxon>
        <taxon>Rutaceae</taxon>
        <taxon>Aurantioideae</taxon>
        <taxon>Citrus</taxon>
    </lineage>
</organism>
<name>A0ACB8HQX2_CITSI</name>
<dbReference type="Proteomes" id="UP000829398">
    <property type="component" value="Chromosome 9"/>
</dbReference>
<sequence length="762" mass="87182">MAIVRVLILYNGEWTQENGEYRFTDTQIRGIKVPHSTTLEQLVEKVAEVISIDLSEFVISMKFKFKTSSEPLPPMEILNDCDVEFFLEEANSSFRNPLCITYERRVNIIERNGDIRAENSPPARHLSWVESHYYPTVDLSASQPKVDRVRIEDDSFIPHPTEVHLDVEDRMVPDIEARTIHLDAEDMTLPNIEARTDSPPVLTIIQPRCSNNYLPRLGLLASSNSISTNDSFVSVDNLASNEVGDDSDGFMERQQFSSKEVLQGKLNAYAIARNFEYTTFKSGKNLLIVTCVDKNCKWRLRAVKVNNCGMFEIRKYCHVHSCSHDVSKKDHRQASAKLIAQNIQFKYDGSSSSYRAADIRQDFSATIWLRYKLSQSIESKGMCNANCSRPVIVVDGTFLKGKYKGIMLIATCKNGNNQIYPLAFGVGDSENDASWLWFFTKLRESIGEVENLVFISDRHPSIKKSVSTVFPNATYGVCTYHLKQNLRTHFKDVDVCGIFEAASKAYRLTHFTYYMNEIYKVSEAVGKYLEEAGIDKWARSHFDGRRYSIMNTNIAECMNGILKSDRLLSIHKLMDGIIDKLREWFCKRREEAAATNSRLIKWADKVVRSRQIASQNFRVINLNLYEFIVKDGDLDGHVNMLEKTCTCREFQLEQLPCVHAVAVCRHRDFSIYDYCSHYYSSDAWVLAYSETIYPVGPQEGWDVSGDVCVREVHPPLEKRLSGRPKNNRIPSRGEENVPRKCSRCGGRGHNQLKCMTPMSLHE</sequence>
<gene>
    <name evidence="1" type="ORF">KPL71_025296</name>
</gene>